<gene>
    <name evidence="12" type="ORF">HPB51_022455</name>
</gene>
<evidence type="ECO:0000256" key="3">
    <source>
        <dbReference type="ARBA" id="ARBA00022676"/>
    </source>
</evidence>
<dbReference type="GO" id="GO:0006493">
    <property type="term" value="P:protein O-linked glycosylation"/>
    <property type="evidence" value="ECO:0007669"/>
    <property type="project" value="TreeGrafter"/>
</dbReference>
<dbReference type="PANTHER" id="PTHR11214:SF314">
    <property type="entry name" value="HEXOSYLTRANSFERASE"/>
    <property type="match status" value="1"/>
</dbReference>
<keyword evidence="3 10" id="KW-0328">Glycosyltransferase</keyword>
<keyword evidence="9 10" id="KW-0472">Membrane</keyword>
<feature type="region of interest" description="Disordered" evidence="11">
    <location>
        <begin position="251"/>
        <end position="274"/>
    </location>
</feature>
<comment type="caution">
    <text evidence="12">The sequence shown here is derived from an EMBL/GenBank/DDBJ whole genome shotgun (WGS) entry which is preliminary data.</text>
</comment>
<protein>
    <recommendedName>
        <fullName evidence="10">Hexosyltransferase</fullName>
        <ecNumber evidence="10">2.4.1.-</ecNumber>
    </recommendedName>
</protein>
<evidence type="ECO:0000256" key="2">
    <source>
        <dbReference type="ARBA" id="ARBA00008661"/>
    </source>
</evidence>
<dbReference type="EMBL" id="JABSTU010000008">
    <property type="protein sequence ID" value="KAH8024336.1"/>
    <property type="molecule type" value="Genomic_DNA"/>
</dbReference>
<sequence length="408" mass="45998">MRVVFKARVLDASSNRQRSKLRLATKLIWLPLILLVTASLLIRLHGRQKVSPVPPSRPNCSRAVPEPSLVACANCSKRQHATTTALRGMQRVPPPPWGAADVWAYPNLYSDAFAGNPRPLVFALVMTSPDRREQRNAIRETWGRESSYPKHMFRLVFFMNMVPQQNETQIKAEVNAYNDLVVQPSGSLSSLSSLMTEWATERIWISRLVLLLRRDDCFVNVRALLINADQLMRGDFDVTGRRRDAKRVQNAKRSTAKKSHVAKEGVEDTGGKYRRNGRDHGVAADLAPFEPCVLLVRGYNVFRQFQSVWAWFDSNASFADESFFSGRIALKAKATLAHMDAVGPCMGERLSSTFRRSGTLTSCGHPVVKVRALHKQLVQRLLNAAKKRNETALLIAQWKRALTPERID</sequence>
<evidence type="ECO:0000256" key="10">
    <source>
        <dbReference type="RuleBase" id="RU363063"/>
    </source>
</evidence>
<evidence type="ECO:0000256" key="7">
    <source>
        <dbReference type="ARBA" id="ARBA00022989"/>
    </source>
</evidence>
<keyword evidence="5 10" id="KW-0812">Transmembrane</keyword>
<evidence type="ECO:0000256" key="8">
    <source>
        <dbReference type="ARBA" id="ARBA00023034"/>
    </source>
</evidence>
<comment type="similarity">
    <text evidence="2 10">Belongs to the glycosyltransferase 31 family.</text>
</comment>
<comment type="subcellular location">
    <subcellularLocation>
        <location evidence="1 10">Golgi apparatus membrane</location>
        <topology evidence="1 10">Single-pass type II membrane protein</topology>
    </subcellularLocation>
</comment>
<feature type="compositionally biased region" description="Basic and acidic residues" evidence="11">
    <location>
        <begin position="261"/>
        <end position="274"/>
    </location>
</feature>
<evidence type="ECO:0000256" key="4">
    <source>
        <dbReference type="ARBA" id="ARBA00022679"/>
    </source>
</evidence>
<feature type="transmembrane region" description="Helical" evidence="10">
    <location>
        <begin position="21"/>
        <end position="42"/>
    </location>
</feature>
<dbReference type="InterPro" id="IPR002659">
    <property type="entry name" value="Glyco_trans_31"/>
</dbReference>
<keyword evidence="13" id="KW-1185">Reference proteome</keyword>
<keyword evidence="6 10" id="KW-0735">Signal-anchor</keyword>
<keyword evidence="8 10" id="KW-0333">Golgi apparatus</keyword>
<evidence type="ECO:0000256" key="11">
    <source>
        <dbReference type="SAM" id="MobiDB-lite"/>
    </source>
</evidence>
<dbReference type="Proteomes" id="UP000821866">
    <property type="component" value="Chromosome 6"/>
</dbReference>
<evidence type="ECO:0000256" key="6">
    <source>
        <dbReference type="ARBA" id="ARBA00022968"/>
    </source>
</evidence>
<keyword evidence="7 10" id="KW-1133">Transmembrane helix</keyword>
<keyword evidence="4" id="KW-0808">Transferase</keyword>
<dbReference type="GO" id="GO:0016758">
    <property type="term" value="F:hexosyltransferase activity"/>
    <property type="evidence" value="ECO:0007669"/>
    <property type="project" value="InterPro"/>
</dbReference>
<evidence type="ECO:0000313" key="12">
    <source>
        <dbReference type="EMBL" id="KAH8024336.1"/>
    </source>
</evidence>
<proteinExistence type="inferred from homology"/>
<evidence type="ECO:0000256" key="5">
    <source>
        <dbReference type="ARBA" id="ARBA00022692"/>
    </source>
</evidence>
<name>A0A9J6DR76_RHIMP</name>
<evidence type="ECO:0000256" key="1">
    <source>
        <dbReference type="ARBA" id="ARBA00004323"/>
    </source>
</evidence>
<accession>A0A9J6DR76</accession>
<organism evidence="12 13">
    <name type="scientific">Rhipicephalus microplus</name>
    <name type="common">Cattle tick</name>
    <name type="synonym">Boophilus microplus</name>
    <dbReference type="NCBI Taxonomy" id="6941"/>
    <lineage>
        <taxon>Eukaryota</taxon>
        <taxon>Metazoa</taxon>
        <taxon>Ecdysozoa</taxon>
        <taxon>Arthropoda</taxon>
        <taxon>Chelicerata</taxon>
        <taxon>Arachnida</taxon>
        <taxon>Acari</taxon>
        <taxon>Parasitiformes</taxon>
        <taxon>Ixodida</taxon>
        <taxon>Ixodoidea</taxon>
        <taxon>Ixodidae</taxon>
        <taxon>Rhipicephalinae</taxon>
        <taxon>Rhipicephalus</taxon>
        <taxon>Boophilus</taxon>
    </lineage>
</organism>
<evidence type="ECO:0000313" key="13">
    <source>
        <dbReference type="Proteomes" id="UP000821866"/>
    </source>
</evidence>
<evidence type="ECO:0000256" key="9">
    <source>
        <dbReference type="ARBA" id="ARBA00023136"/>
    </source>
</evidence>
<reference evidence="12" key="1">
    <citation type="journal article" date="2020" name="Cell">
        <title>Large-Scale Comparative Analyses of Tick Genomes Elucidate Their Genetic Diversity and Vector Capacities.</title>
        <authorList>
            <consortium name="Tick Genome and Microbiome Consortium (TIGMIC)"/>
            <person name="Jia N."/>
            <person name="Wang J."/>
            <person name="Shi W."/>
            <person name="Du L."/>
            <person name="Sun Y."/>
            <person name="Zhan W."/>
            <person name="Jiang J.F."/>
            <person name="Wang Q."/>
            <person name="Zhang B."/>
            <person name="Ji P."/>
            <person name="Bell-Sakyi L."/>
            <person name="Cui X.M."/>
            <person name="Yuan T.T."/>
            <person name="Jiang B.G."/>
            <person name="Yang W.F."/>
            <person name="Lam T.T."/>
            <person name="Chang Q.C."/>
            <person name="Ding S.J."/>
            <person name="Wang X.J."/>
            <person name="Zhu J.G."/>
            <person name="Ruan X.D."/>
            <person name="Zhao L."/>
            <person name="Wei J.T."/>
            <person name="Ye R.Z."/>
            <person name="Que T.C."/>
            <person name="Du C.H."/>
            <person name="Zhou Y.H."/>
            <person name="Cheng J.X."/>
            <person name="Dai P.F."/>
            <person name="Guo W.B."/>
            <person name="Han X.H."/>
            <person name="Huang E.J."/>
            <person name="Li L.F."/>
            <person name="Wei W."/>
            <person name="Gao Y.C."/>
            <person name="Liu J.Z."/>
            <person name="Shao H.Z."/>
            <person name="Wang X."/>
            <person name="Wang C.C."/>
            <person name="Yang T.C."/>
            <person name="Huo Q.B."/>
            <person name="Li W."/>
            <person name="Chen H.Y."/>
            <person name="Chen S.E."/>
            <person name="Zhou L.G."/>
            <person name="Ni X.B."/>
            <person name="Tian J.H."/>
            <person name="Sheng Y."/>
            <person name="Liu T."/>
            <person name="Pan Y.S."/>
            <person name="Xia L.Y."/>
            <person name="Li J."/>
            <person name="Zhao F."/>
            <person name="Cao W.C."/>
        </authorList>
    </citation>
    <scope>NUCLEOTIDE SEQUENCE</scope>
    <source>
        <strain evidence="12">Rmic-2018</strain>
    </source>
</reference>
<dbReference type="GO" id="GO:0000139">
    <property type="term" value="C:Golgi membrane"/>
    <property type="evidence" value="ECO:0007669"/>
    <property type="project" value="UniProtKB-SubCell"/>
</dbReference>
<dbReference type="PANTHER" id="PTHR11214">
    <property type="entry name" value="BETA-1,3-N-ACETYLGLUCOSAMINYLTRANSFERASE"/>
    <property type="match status" value="1"/>
</dbReference>
<dbReference type="EC" id="2.4.1.-" evidence="10"/>
<dbReference type="AlphaFoldDB" id="A0A9J6DR76"/>
<reference evidence="12" key="2">
    <citation type="submission" date="2021-09" db="EMBL/GenBank/DDBJ databases">
        <authorList>
            <person name="Jia N."/>
            <person name="Wang J."/>
            <person name="Shi W."/>
            <person name="Du L."/>
            <person name="Sun Y."/>
            <person name="Zhan W."/>
            <person name="Jiang J."/>
            <person name="Wang Q."/>
            <person name="Zhang B."/>
            <person name="Ji P."/>
            <person name="Sakyi L.B."/>
            <person name="Cui X."/>
            <person name="Yuan T."/>
            <person name="Jiang B."/>
            <person name="Yang W."/>
            <person name="Lam T.T.-Y."/>
            <person name="Chang Q."/>
            <person name="Ding S."/>
            <person name="Wang X."/>
            <person name="Zhu J."/>
            <person name="Ruan X."/>
            <person name="Zhao L."/>
            <person name="Wei J."/>
            <person name="Que T."/>
            <person name="Du C."/>
            <person name="Cheng J."/>
            <person name="Dai P."/>
            <person name="Han X."/>
            <person name="Huang E."/>
            <person name="Gao Y."/>
            <person name="Liu J."/>
            <person name="Shao H."/>
            <person name="Ye R."/>
            <person name="Li L."/>
            <person name="Wei W."/>
            <person name="Wang X."/>
            <person name="Wang C."/>
            <person name="Huo Q."/>
            <person name="Li W."/>
            <person name="Guo W."/>
            <person name="Chen H."/>
            <person name="Chen S."/>
            <person name="Zhou L."/>
            <person name="Zhou L."/>
            <person name="Ni X."/>
            <person name="Tian J."/>
            <person name="Zhou Y."/>
            <person name="Sheng Y."/>
            <person name="Liu T."/>
            <person name="Pan Y."/>
            <person name="Xia L."/>
            <person name="Li J."/>
            <person name="Zhao F."/>
            <person name="Cao W."/>
        </authorList>
    </citation>
    <scope>NUCLEOTIDE SEQUENCE</scope>
    <source>
        <strain evidence="12">Rmic-2018</strain>
        <tissue evidence="12">Larvae</tissue>
    </source>
</reference>